<proteinExistence type="predicted"/>
<dbReference type="OrthoDB" id="7068862at2"/>
<evidence type="ECO:0008006" key="4">
    <source>
        <dbReference type="Google" id="ProtNLM"/>
    </source>
</evidence>
<evidence type="ECO:0000313" key="2">
    <source>
        <dbReference type="EMBL" id="OTQ51199.1"/>
    </source>
</evidence>
<comment type="caution">
    <text evidence="2">The sequence shown here is derived from an EMBL/GenBank/DDBJ whole genome shotgun (WGS) entry which is preliminary data.</text>
</comment>
<protein>
    <recommendedName>
        <fullName evidence="4">DUF5362 domain-containing protein</fullName>
    </recommendedName>
</protein>
<feature type="transmembrane region" description="Helical" evidence="1">
    <location>
        <begin position="30"/>
        <end position="57"/>
    </location>
</feature>
<dbReference type="InterPro" id="IPR035287">
    <property type="entry name" value="DUF5362"/>
</dbReference>
<dbReference type="RefSeq" id="WP_065579148.1">
    <property type="nucleotide sequence ID" value="NZ_LZGI01000020.1"/>
</dbReference>
<gene>
    <name evidence="2" type="ORF">B6D06_03065</name>
</gene>
<accession>A0A242NW06</accession>
<keyword evidence="1" id="KW-1133">Transmembrane helix</keyword>
<keyword evidence="1" id="KW-0472">Membrane</keyword>
<sequence>MDFNQPKSITITSTELLKKQMRFIAIMQQIYGVIMIIIGALSCLGIISAIVGIPVILAGVKLFKSGSTFSMAANFDNERNLIEAIENLHGYWKFSLIAFICSIVFFIIYMILIVALISSIGGHY</sequence>
<name>A0A242NW06_9GAMM</name>
<reference evidence="2 3" key="1">
    <citation type="submission" date="2017-03" db="EMBL/GenBank/DDBJ databases">
        <title>Comparative genomics of honeybee gut symbionts reveal geographically distinct and subgroup specific antibiotic resistance.</title>
        <authorList>
            <person name="Ludvigsen J."/>
            <person name="Porcellato D."/>
            <person name="Labee-Lund T.M."/>
            <person name="Amdam G.V."/>
            <person name="Rudi K."/>
        </authorList>
    </citation>
    <scope>NUCLEOTIDE SEQUENCE [LARGE SCALE GENOMIC DNA]</scope>
    <source>
        <strain evidence="2 3">A-4-12</strain>
    </source>
</reference>
<dbReference type="AlphaFoldDB" id="A0A242NW06"/>
<feature type="transmembrane region" description="Helical" evidence="1">
    <location>
        <begin position="96"/>
        <end position="117"/>
    </location>
</feature>
<evidence type="ECO:0000313" key="3">
    <source>
        <dbReference type="Proteomes" id="UP000194968"/>
    </source>
</evidence>
<keyword evidence="1" id="KW-0812">Transmembrane</keyword>
<dbReference type="Pfam" id="PF17319">
    <property type="entry name" value="DUF5362"/>
    <property type="match status" value="1"/>
</dbReference>
<organism evidence="2 3">
    <name type="scientific">Gilliamella apis</name>
    <dbReference type="NCBI Taxonomy" id="1970738"/>
    <lineage>
        <taxon>Bacteria</taxon>
        <taxon>Pseudomonadati</taxon>
        <taxon>Pseudomonadota</taxon>
        <taxon>Gammaproteobacteria</taxon>
        <taxon>Orbales</taxon>
        <taxon>Orbaceae</taxon>
        <taxon>Gilliamella</taxon>
    </lineage>
</organism>
<dbReference type="EMBL" id="NASK01000080">
    <property type="protein sequence ID" value="OTQ51199.1"/>
    <property type="molecule type" value="Genomic_DNA"/>
</dbReference>
<dbReference type="Proteomes" id="UP000194968">
    <property type="component" value="Unassembled WGS sequence"/>
</dbReference>
<evidence type="ECO:0000256" key="1">
    <source>
        <dbReference type="SAM" id="Phobius"/>
    </source>
</evidence>